<reference evidence="1 2" key="1">
    <citation type="submission" date="2015-10" db="EMBL/GenBank/DDBJ databases">
        <title>Conservation of the essential genome among Caulobacter and Brevundimonas species.</title>
        <authorList>
            <person name="Scott D."/>
            <person name="Ely B."/>
        </authorList>
    </citation>
    <scope>NUCLEOTIDE SEQUENCE [LARGE SCALE GENOMIC DNA]</scope>
    <source>
        <strain evidence="1 2">CB4</strain>
    </source>
</reference>
<dbReference type="KEGG" id="chq:AQ619_07385"/>
<dbReference type="OrthoDB" id="7191952at2"/>
<gene>
    <name evidence="1" type="ORF">AQ619_07385</name>
</gene>
<dbReference type="STRING" id="69395.AQ619_07385"/>
<evidence type="ECO:0000313" key="2">
    <source>
        <dbReference type="Proteomes" id="UP000056905"/>
    </source>
</evidence>
<evidence type="ECO:0000313" key="1">
    <source>
        <dbReference type="EMBL" id="ALL13191.1"/>
    </source>
</evidence>
<keyword evidence="2" id="KW-1185">Reference proteome</keyword>
<accession>A0A0P0NYL7</accession>
<proteinExistence type="predicted"/>
<dbReference type="Proteomes" id="UP000056905">
    <property type="component" value="Chromosome"/>
</dbReference>
<dbReference type="EMBL" id="CP013002">
    <property type="protein sequence ID" value="ALL13191.1"/>
    <property type="molecule type" value="Genomic_DNA"/>
</dbReference>
<protein>
    <submittedName>
        <fullName evidence="1">Uncharacterized protein</fullName>
    </submittedName>
</protein>
<dbReference type="AlphaFoldDB" id="A0A0P0NYL7"/>
<organism evidence="1 2">
    <name type="scientific">Caulobacter henricii</name>
    <dbReference type="NCBI Taxonomy" id="69395"/>
    <lineage>
        <taxon>Bacteria</taxon>
        <taxon>Pseudomonadati</taxon>
        <taxon>Pseudomonadota</taxon>
        <taxon>Alphaproteobacteria</taxon>
        <taxon>Caulobacterales</taxon>
        <taxon>Caulobacteraceae</taxon>
        <taxon>Caulobacter</taxon>
    </lineage>
</organism>
<name>A0A0P0NYL7_9CAUL</name>
<sequence length="126" mass="14493">MADRKPGDSVMTMNETPPDTIVFIGDHDPSLWDLPWINRAEVAPAGEGRDDERLVKLWFRRGENNELVSSALPPLPDRPHDLVAYNYGEGAPQVFWHTHRVFEAYRIDFDGDDGAHWRARIWLKQG</sequence>